<gene>
    <name evidence="3" type="ORF">N0V89_001970</name>
</gene>
<evidence type="ECO:0000256" key="1">
    <source>
        <dbReference type="SAM" id="MobiDB-lite"/>
    </source>
</evidence>
<feature type="compositionally biased region" description="Polar residues" evidence="1">
    <location>
        <begin position="72"/>
        <end position="83"/>
    </location>
</feature>
<accession>A0A9W9CDY6</accession>
<dbReference type="RefSeq" id="XP_056074254.1">
    <property type="nucleotide sequence ID" value="XM_056210781.1"/>
</dbReference>
<feature type="transmembrane region" description="Helical" evidence="2">
    <location>
        <begin position="203"/>
        <end position="225"/>
    </location>
</feature>
<keyword evidence="2" id="KW-0812">Transmembrane</keyword>
<keyword evidence="4" id="KW-1185">Reference proteome</keyword>
<protein>
    <submittedName>
        <fullName evidence="3">Uncharacterized protein</fullName>
    </submittedName>
</protein>
<evidence type="ECO:0000313" key="4">
    <source>
        <dbReference type="Proteomes" id="UP001140513"/>
    </source>
</evidence>
<sequence>MSVDTRLQIHENSIAIERQICGEDRQYHADAITRELNASPDAEIVSEGDCTLSNKSSRSLLTAVSDSPELSDASSLRTQSIQTSDEDLDLTSERWREFCSVLNEGSTEAQPEPLSNILCEDAISIESNHRDYQSIDLKEGGAYELEATEIQENGTNAVGSVASNEGKPPIITESAAVDATQAQHETFVPTITNEEVIGPAHTLAILLVLVYLVFEIALTLISALWSHLSVRK</sequence>
<reference evidence="3" key="1">
    <citation type="submission" date="2022-10" db="EMBL/GenBank/DDBJ databases">
        <title>Tapping the CABI collections for fungal endophytes: first genome assemblies for Collariella, Neodidymelliopsis, Ascochyta clinopodiicola, Didymella pomorum, Didymosphaeria variabile, Neocosmospora piperis and Neocucurbitaria cava.</title>
        <authorList>
            <person name="Hill R."/>
        </authorList>
    </citation>
    <scope>NUCLEOTIDE SEQUENCE</scope>
    <source>
        <strain evidence="3">IMI 356815</strain>
    </source>
</reference>
<dbReference type="OrthoDB" id="3792283at2759"/>
<name>A0A9W9CDY6_9PLEO</name>
<keyword evidence="2" id="KW-0472">Membrane</keyword>
<dbReference type="EMBL" id="JAPEUX010000002">
    <property type="protein sequence ID" value="KAJ4357395.1"/>
    <property type="molecule type" value="Genomic_DNA"/>
</dbReference>
<dbReference type="AlphaFoldDB" id="A0A9W9CDY6"/>
<organism evidence="3 4">
    <name type="scientific">Didymosphaeria variabile</name>
    <dbReference type="NCBI Taxonomy" id="1932322"/>
    <lineage>
        <taxon>Eukaryota</taxon>
        <taxon>Fungi</taxon>
        <taxon>Dikarya</taxon>
        <taxon>Ascomycota</taxon>
        <taxon>Pezizomycotina</taxon>
        <taxon>Dothideomycetes</taxon>
        <taxon>Pleosporomycetidae</taxon>
        <taxon>Pleosporales</taxon>
        <taxon>Massarineae</taxon>
        <taxon>Didymosphaeriaceae</taxon>
        <taxon>Didymosphaeria</taxon>
    </lineage>
</organism>
<comment type="caution">
    <text evidence="3">The sequence shown here is derived from an EMBL/GenBank/DDBJ whole genome shotgun (WGS) entry which is preliminary data.</text>
</comment>
<evidence type="ECO:0000256" key="2">
    <source>
        <dbReference type="SAM" id="Phobius"/>
    </source>
</evidence>
<feature type="region of interest" description="Disordered" evidence="1">
    <location>
        <begin position="63"/>
        <end position="87"/>
    </location>
</feature>
<evidence type="ECO:0000313" key="3">
    <source>
        <dbReference type="EMBL" id="KAJ4357395.1"/>
    </source>
</evidence>
<keyword evidence="2" id="KW-1133">Transmembrane helix</keyword>
<dbReference type="GeneID" id="80905500"/>
<dbReference type="Proteomes" id="UP001140513">
    <property type="component" value="Unassembled WGS sequence"/>
</dbReference>
<proteinExistence type="predicted"/>